<keyword evidence="1" id="KW-0812">Transmembrane</keyword>
<sequence length="210" mass="23191">MRAARRTGPTTDSRPRKAREGLETYLHSFYTWALARHGARHGRAAGVAGALGALLPDVPAILGTVYYVGPAFLADGWSAMDSEGVIEAIYFTAPFGAAGRALHSALPPLVLLALYALLRGARRLDGRRVGLWFLLGWLGHAGVDFLTHAENVRPLFWPLSGWTWSSPVSYYDPEHYGREFFRASHGLALLLMLALLGRRVIRLNDEKRQV</sequence>
<dbReference type="GO" id="GO:0016787">
    <property type="term" value="F:hydrolase activity"/>
    <property type="evidence" value="ECO:0007669"/>
    <property type="project" value="UniProtKB-KW"/>
</dbReference>
<dbReference type="RefSeq" id="WP_143534000.1">
    <property type="nucleotide sequence ID" value="NZ_CP007514.1"/>
</dbReference>
<keyword evidence="2" id="KW-0378">Hydrolase</keyword>
<reference evidence="3" key="2">
    <citation type="submission" date="2023-11" db="EMBL/GenBank/DDBJ databases">
        <title>MicrobeMod: A computational toolkit for identifying prokaryotic methylation and restriction-modification with nanopore sequencing.</title>
        <authorList>
            <person name="Crits-Christoph A."/>
            <person name="Kang S.C."/>
            <person name="Lee H."/>
            <person name="Ostrov N."/>
        </authorList>
    </citation>
    <scope>NUCLEOTIDE SEQUENCE</scope>
    <source>
        <strain evidence="3">ATCC 51242</strain>
    </source>
</reference>
<evidence type="ECO:0000313" key="3">
    <source>
        <dbReference type="EMBL" id="MDX5894795.1"/>
    </source>
</evidence>
<accession>A0A023X4J1</accession>
<organism evidence="2 4">
    <name type="scientific">Rubrobacter radiotolerans</name>
    <name type="common">Arthrobacter radiotolerans</name>
    <dbReference type="NCBI Taxonomy" id="42256"/>
    <lineage>
        <taxon>Bacteria</taxon>
        <taxon>Bacillati</taxon>
        <taxon>Actinomycetota</taxon>
        <taxon>Rubrobacteria</taxon>
        <taxon>Rubrobacterales</taxon>
        <taxon>Rubrobacteraceae</taxon>
        <taxon>Rubrobacter</taxon>
    </lineage>
</organism>
<reference evidence="2 4" key="1">
    <citation type="submission" date="2014-03" db="EMBL/GenBank/DDBJ databases">
        <title>Complete genome sequence of the Radio-Resistant Rubrobacter radiotolerans RSPS-4.</title>
        <authorList>
            <person name="Egas C.C."/>
            <person name="Barroso C.C."/>
            <person name="Froufe H.J.C."/>
            <person name="Pacheco J.J."/>
            <person name="Albuquerque L.L."/>
            <person name="da Costa M.M.S."/>
        </authorList>
    </citation>
    <scope>NUCLEOTIDE SEQUENCE [LARGE SCALE GENOMIC DNA]</scope>
    <source>
        <strain evidence="2 4">RSPS-4</strain>
    </source>
</reference>
<keyword evidence="1" id="KW-1133">Transmembrane helix</keyword>
<feature type="transmembrane region" description="Helical" evidence="1">
    <location>
        <begin position="180"/>
        <end position="201"/>
    </location>
</feature>
<dbReference type="KEGG" id="rrd:RradSPS_2109"/>
<dbReference type="Proteomes" id="UP000025229">
    <property type="component" value="Chromosome"/>
</dbReference>
<feature type="transmembrane region" description="Helical" evidence="1">
    <location>
        <begin position="44"/>
        <end position="68"/>
    </location>
</feature>
<dbReference type="AlphaFoldDB" id="A0A023X4J1"/>
<protein>
    <submittedName>
        <fullName evidence="2 3">Metal-dependent hydrolase</fullName>
    </submittedName>
</protein>
<evidence type="ECO:0000313" key="4">
    <source>
        <dbReference type="Proteomes" id="UP000025229"/>
    </source>
</evidence>
<dbReference type="EMBL" id="CP007514">
    <property type="protein sequence ID" value="AHY47392.1"/>
    <property type="molecule type" value="Genomic_DNA"/>
</dbReference>
<dbReference type="Proteomes" id="UP001281130">
    <property type="component" value="Unassembled WGS sequence"/>
</dbReference>
<dbReference type="OrthoDB" id="5244339at2"/>
<name>A0A023X4J1_RUBRA</name>
<dbReference type="STRING" id="42256.RradSPS_2109"/>
<dbReference type="HOGENOM" id="CLU_1466282_0_0_11"/>
<keyword evidence="4" id="KW-1185">Reference proteome</keyword>
<evidence type="ECO:0000256" key="1">
    <source>
        <dbReference type="SAM" id="Phobius"/>
    </source>
</evidence>
<feature type="transmembrane region" description="Helical" evidence="1">
    <location>
        <begin position="88"/>
        <end position="117"/>
    </location>
</feature>
<proteinExistence type="predicted"/>
<gene>
    <name evidence="2" type="ORF">RradSPS_2109</name>
    <name evidence="3" type="ORF">SIL72_12270</name>
</gene>
<feature type="transmembrane region" description="Helical" evidence="1">
    <location>
        <begin position="129"/>
        <end position="149"/>
    </location>
</feature>
<dbReference type="EMBL" id="JAWXXX010000001">
    <property type="protein sequence ID" value="MDX5894795.1"/>
    <property type="molecule type" value="Genomic_DNA"/>
</dbReference>
<keyword evidence="1" id="KW-0472">Membrane</keyword>
<evidence type="ECO:0000313" key="2">
    <source>
        <dbReference type="EMBL" id="AHY47392.1"/>
    </source>
</evidence>